<proteinExistence type="inferred from homology"/>
<comment type="caution">
    <text evidence="8">The sequence shown here is derived from an EMBL/GenBank/DDBJ whole genome shotgun (WGS) entry which is preliminary data.</text>
</comment>
<evidence type="ECO:0000256" key="4">
    <source>
        <dbReference type="ARBA" id="ARBA00022692"/>
    </source>
</evidence>
<dbReference type="EMBL" id="SIHJ01000002">
    <property type="protein sequence ID" value="TWT33820.1"/>
    <property type="molecule type" value="Genomic_DNA"/>
</dbReference>
<dbReference type="OrthoDB" id="9808458at2"/>
<sequence length="438" mass="44541">MREQLGYLLKDNLGRPTTVGSELRGAGATFLTMAYILPVNAGILAAVVGEQATGSLVACTALAAGVCCLLMGLTANVPIALASGMGLNALIAFNVASAAGGWQAAMGLVVIEGLVILALVLLGLREAVLAAIPRSLRLAIGAGIGLFIALIGLSNAGIVVQGVPAPPAGPLLAPGVVHQPTTAVALAGLVITAALMAWRVKGSLLLGIVAATAIAAAAGQVAWPTGWSWPSFEVALQADVLAALKWELVPLLFAVMMVDFFDTLGTATAIAEEGGLIDDQDRIPGARRLLIVDSLSASIGGLLGVSSVTCYIESAAGVAEGARTGLHSVFVGLLFLLAVFLAPLAAVVPACATAPALILVGFLMLRQLSELDFDRLDEAIPAFLTLLTIPMTFSIAHGIGYGFLSYVLIKLLTGRVGDLSLLMVGVAAAFGAYFWLAG</sequence>
<dbReference type="GO" id="GO:0012505">
    <property type="term" value="C:endomembrane system"/>
    <property type="evidence" value="ECO:0007669"/>
    <property type="project" value="UniProtKB-SubCell"/>
</dbReference>
<dbReference type="GO" id="GO:0005886">
    <property type="term" value="C:plasma membrane"/>
    <property type="evidence" value="ECO:0007669"/>
    <property type="project" value="TreeGrafter"/>
</dbReference>
<comment type="subcellular location">
    <subcellularLocation>
        <location evidence="1">Endomembrane system</location>
        <topology evidence="1">Multi-pass membrane protein</topology>
    </subcellularLocation>
</comment>
<reference evidence="8 9" key="1">
    <citation type="submission" date="2019-02" db="EMBL/GenBank/DDBJ databases">
        <title>Deep-cultivation of Planctomycetes and their phenomic and genomic characterization uncovers novel biology.</title>
        <authorList>
            <person name="Wiegand S."/>
            <person name="Jogler M."/>
            <person name="Boedeker C."/>
            <person name="Pinto D."/>
            <person name="Vollmers J."/>
            <person name="Rivas-Marin E."/>
            <person name="Kohn T."/>
            <person name="Peeters S.H."/>
            <person name="Heuer A."/>
            <person name="Rast P."/>
            <person name="Oberbeckmann S."/>
            <person name="Bunk B."/>
            <person name="Jeske O."/>
            <person name="Meyerdierks A."/>
            <person name="Storesund J.E."/>
            <person name="Kallscheuer N."/>
            <person name="Luecker S."/>
            <person name="Lage O.M."/>
            <person name="Pohl T."/>
            <person name="Merkel B.J."/>
            <person name="Hornburger P."/>
            <person name="Mueller R.-W."/>
            <person name="Bruemmer F."/>
            <person name="Labrenz M."/>
            <person name="Spormann A.M."/>
            <person name="Op Den Camp H."/>
            <person name="Overmann J."/>
            <person name="Amann R."/>
            <person name="Jetten M.S.M."/>
            <person name="Mascher T."/>
            <person name="Medema M.H."/>
            <person name="Devos D.P."/>
            <person name="Kaster A.-K."/>
            <person name="Ovreas L."/>
            <person name="Rohde M."/>
            <person name="Galperin M.Y."/>
            <person name="Jogler C."/>
        </authorList>
    </citation>
    <scope>NUCLEOTIDE SEQUENCE [LARGE SCALE GENOMIC DNA]</scope>
    <source>
        <strain evidence="8 9">KOR34</strain>
    </source>
</reference>
<dbReference type="PANTHER" id="PTHR43337:SF1">
    <property type="entry name" value="XANTHINE_URACIL PERMEASE C887.17-RELATED"/>
    <property type="match status" value="1"/>
</dbReference>
<gene>
    <name evidence="8" type="primary">yicO</name>
    <name evidence="8" type="ORF">KOR34_36540</name>
</gene>
<comment type="similarity">
    <text evidence="2">Belongs to the nucleobase:cation symporter-2 (NCS2) (TC 2.A.40) family. Azg-like subfamily.</text>
</comment>
<name>A0A5C5V6W7_9BACT</name>
<evidence type="ECO:0000256" key="6">
    <source>
        <dbReference type="ARBA" id="ARBA00023136"/>
    </source>
</evidence>
<feature type="transmembrane region" description="Helical" evidence="7">
    <location>
        <begin position="26"/>
        <end position="49"/>
    </location>
</feature>
<dbReference type="GO" id="GO:0005345">
    <property type="term" value="F:purine nucleobase transmembrane transporter activity"/>
    <property type="evidence" value="ECO:0007669"/>
    <property type="project" value="TreeGrafter"/>
</dbReference>
<feature type="transmembrane region" description="Helical" evidence="7">
    <location>
        <begin position="205"/>
        <end position="223"/>
    </location>
</feature>
<keyword evidence="3" id="KW-0813">Transport</keyword>
<evidence type="ECO:0000313" key="8">
    <source>
        <dbReference type="EMBL" id="TWT33820.1"/>
    </source>
</evidence>
<feature type="transmembrane region" description="Helical" evidence="7">
    <location>
        <begin position="416"/>
        <end position="436"/>
    </location>
</feature>
<organism evidence="8 9">
    <name type="scientific">Posidoniimonas corsicana</name>
    <dbReference type="NCBI Taxonomy" id="1938618"/>
    <lineage>
        <taxon>Bacteria</taxon>
        <taxon>Pseudomonadati</taxon>
        <taxon>Planctomycetota</taxon>
        <taxon>Planctomycetia</taxon>
        <taxon>Pirellulales</taxon>
        <taxon>Lacipirellulaceae</taxon>
        <taxon>Posidoniimonas</taxon>
    </lineage>
</organism>
<accession>A0A5C5V6W7</accession>
<evidence type="ECO:0000256" key="2">
    <source>
        <dbReference type="ARBA" id="ARBA00005697"/>
    </source>
</evidence>
<feature type="transmembrane region" description="Helical" evidence="7">
    <location>
        <begin position="56"/>
        <end position="81"/>
    </location>
</feature>
<dbReference type="InterPro" id="IPR045018">
    <property type="entry name" value="Azg-like"/>
</dbReference>
<keyword evidence="6 7" id="KW-0472">Membrane</keyword>
<evidence type="ECO:0000256" key="5">
    <source>
        <dbReference type="ARBA" id="ARBA00022989"/>
    </source>
</evidence>
<feature type="transmembrane region" description="Helical" evidence="7">
    <location>
        <begin position="136"/>
        <end position="160"/>
    </location>
</feature>
<dbReference type="InterPro" id="IPR006043">
    <property type="entry name" value="NCS2"/>
</dbReference>
<keyword evidence="5 7" id="KW-1133">Transmembrane helix</keyword>
<feature type="transmembrane region" description="Helical" evidence="7">
    <location>
        <begin position="101"/>
        <end position="124"/>
    </location>
</feature>
<evidence type="ECO:0000256" key="7">
    <source>
        <dbReference type="SAM" id="Phobius"/>
    </source>
</evidence>
<evidence type="ECO:0000256" key="3">
    <source>
        <dbReference type="ARBA" id="ARBA00022448"/>
    </source>
</evidence>
<dbReference type="AlphaFoldDB" id="A0A5C5V6W7"/>
<feature type="transmembrane region" description="Helical" evidence="7">
    <location>
        <begin position="329"/>
        <end position="362"/>
    </location>
</feature>
<evidence type="ECO:0000256" key="1">
    <source>
        <dbReference type="ARBA" id="ARBA00004127"/>
    </source>
</evidence>
<feature type="transmembrane region" description="Helical" evidence="7">
    <location>
        <begin position="180"/>
        <end position="198"/>
    </location>
</feature>
<keyword evidence="4 7" id="KW-0812">Transmembrane</keyword>
<dbReference type="Pfam" id="PF00860">
    <property type="entry name" value="Xan_ur_permease"/>
    <property type="match status" value="1"/>
</dbReference>
<dbReference type="PANTHER" id="PTHR43337">
    <property type="entry name" value="XANTHINE/URACIL PERMEASE C887.17-RELATED"/>
    <property type="match status" value="1"/>
</dbReference>
<dbReference type="RefSeq" id="WP_146566755.1">
    <property type="nucleotide sequence ID" value="NZ_SIHJ01000002.1"/>
</dbReference>
<dbReference type="Proteomes" id="UP000316714">
    <property type="component" value="Unassembled WGS sequence"/>
</dbReference>
<feature type="transmembrane region" description="Helical" evidence="7">
    <location>
        <begin position="382"/>
        <end position="404"/>
    </location>
</feature>
<protein>
    <submittedName>
        <fullName evidence="8">Putative permease YicO</fullName>
    </submittedName>
</protein>
<keyword evidence="9" id="KW-1185">Reference proteome</keyword>
<evidence type="ECO:0000313" key="9">
    <source>
        <dbReference type="Proteomes" id="UP000316714"/>
    </source>
</evidence>